<name>A0A7R9B1A7_TIMSH</name>
<evidence type="ECO:0000259" key="1">
    <source>
        <dbReference type="PROSITE" id="PS50948"/>
    </source>
</evidence>
<dbReference type="EMBL" id="OC003421">
    <property type="protein sequence ID" value="CAD7263277.1"/>
    <property type="molecule type" value="Genomic_DNA"/>
</dbReference>
<gene>
    <name evidence="2" type="ORF">TSIB3V08_LOCUS7357</name>
</gene>
<accession>A0A7R9B1A7</accession>
<protein>
    <recommendedName>
        <fullName evidence="1">Apple domain-containing protein</fullName>
    </recommendedName>
</protein>
<sequence>MAVNGLCEVMQWFMEQPVLGGVDDPCDPRRIAHTHTHRGLKEVQVGEGVDTYPSQVLGIQFQFETEVKEDCYDRVAIGQRISSSEVTRTVANQNEKGCEKECEKDLDNCEAFSYRLDVKGNGTCYLTRKLPSRGSLIEDPDSDVFVKKEECRYSVVPPPSYQPRPSSQPNYESKSILFVRLFGRGQTLI</sequence>
<organism evidence="2">
    <name type="scientific">Timema shepardi</name>
    <name type="common">Walking stick</name>
    <dbReference type="NCBI Taxonomy" id="629360"/>
    <lineage>
        <taxon>Eukaryota</taxon>
        <taxon>Metazoa</taxon>
        <taxon>Ecdysozoa</taxon>
        <taxon>Arthropoda</taxon>
        <taxon>Hexapoda</taxon>
        <taxon>Insecta</taxon>
        <taxon>Pterygota</taxon>
        <taxon>Neoptera</taxon>
        <taxon>Polyneoptera</taxon>
        <taxon>Phasmatodea</taxon>
        <taxon>Timematodea</taxon>
        <taxon>Timematoidea</taxon>
        <taxon>Timematidae</taxon>
        <taxon>Timema</taxon>
    </lineage>
</organism>
<dbReference type="AlphaFoldDB" id="A0A7R9B1A7"/>
<dbReference type="PROSITE" id="PS50948">
    <property type="entry name" value="PAN"/>
    <property type="match status" value="1"/>
</dbReference>
<evidence type="ECO:0000313" key="2">
    <source>
        <dbReference type="EMBL" id="CAD7263277.1"/>
    </source>
</evidence>
<feature type="domain" description="Apple" evidence="1">
    <location>
        <begin position="71"/>
        <end position="151"/>
    </location>
</feature>
<dbReference type="InterPro" id="IPR003609">
    <property type="entry name" value="Pan_app"/>
</dbReference>
<proteinExistence type="predicted"/>
<dbReference type="Pfam" id="PF00024">
    <property type="entry name" value="PAN_1"/>
    <property type="match status" value="1"/>
</dbReference>
<reference evidence="2" key="1">
    <citation type="submission" date="2020-11" db="EMBL/GenBank/DDBJ databases">
        <authorList>
            <person name="Tran Van P."/>
        </authorList>
    </citation>
    <scope>NUCLEOTIDE SEQUENCE</scope>
</reference>